<feature type="transmembrane region" description="Helical" evidence="7">
    <location>
        <begin position="12"/>
        <end position="30"/>
    </location>
</feature>
<evidence type="ECO:0000256" key="7">
    <source>
        <dbReference type="SAM" id="Phobius"/>
    </source>
</evidence>
<evidence type="ECO:0000256" key="4">
    <source>
        <dbReference type="ARBA" id="ARBA00022989"/>
    </source>
</evidence>
<gene>
    <name evidence="8" type="ORF">SAMN04487864_10924</name>
</gene>
<dbReference type="Proteomes" id="UP000198943">
    <property type="component" value="Unassembled WGS sequence"/>
</dbReference>
<organism evidence="8 9">
    <name type="scientific">Succiniclasticum ruminis</name>
    <dbReference type="NCBI Taxonomy" id="40841"/>
    <lineage>
        <taxon>Bacteria</taxon>
        <taxon>Bacillati</taxon>
        <taxon>Bacillota</taxon>
        <taxon>Negativicutes</taxon>
        <taxon>Acidaminococcales</taxon>
        <taxon>Acidaminococcaceae</taxon>
        <taxon>Succiniclasticum</taxon>
    </lineage>
</organism>
<feature type="transmembrane region" description="Helical" evidence="7">
    <location>
        <begin position="218"/>
        <end position="244"/>
    </location>
</feature>
<feature type="transmembrane region" description="Helical" evidence="7">
    <location>
        <begin position="42"/>
        <end position="66"/>
    </location>
</feature>
<keyword evidence="4 7" id="KW-1133">Transmembrane helix</keyword>
<keyword evidence="6" id="KW-0769">Symport</keyword>
<feature type="transmembrane region" description="Helical" evidence="7">
    <location>
        <begin position="306"/>
        <end position="327"/>
    </location>
</feature>
<dbReference type="GO" id="GO:0015293">
    <property type="term" value="F:symporter activity"/>
    <property type="evidence" value="ECO:0007669"/>
    <property type="project" value="UniProtKB-KW"/>
</dbReference>
<keyword evidence="5 7" id="KW-0472">Membrane</keyword>
<dbReference type="PRINTS" id="PR00176">
    <property type="entry name" value="NANEUSMPORT"/>
</dbReference>
<evidence type="ECO:0000313" key="9">
    <source>
        <dbReference type="Proteomes" id="UP000198943"/>
    </source>
</evidence>
<feature type="transmembrane region" description="Helical" evidence="7">
    <location>
        <begin position="256"/>
        <end position="281"/>
    </location>
</feature>
<feature type="transmembrane region" description="Helical" evidence="7">
    <location>
        <begin position="390"/>
        <end position="409"/>
    </location>
</feature>
<dbReference type="NCBIfam" id="NF037979">
    <property type="entry name" value="Na_transp"/>
    <property type="match status" value="1"/>
</dbReference>
<protein>
    <recommendedName>
        <fullName evidence="6">Transporter</fullName>
    </recommendedName>
</protein>
<keyword evidence="3 6" id="KW-0812">Transmembrane</keyword>
<reference evidence="9" key="1">
    <citation type="submission" date="2016-10" db="EMBL/GenBank/DDBJ databases">
        <authorList>
            <person name="Varghese N."/>
            <person name="Submissions S."/>
        </authorList>
    </citation>
    <scope>NUCLEOTIDE SEQUENCE [LARGE SCALE GENOMIC DNA]</scope>
    <source>
        <strain evidence="9">DSM 11005</strain>
    </source>
</reference>
<dbReference type="Pfam" id="PF00209">
    <property type="entry name" value="SNF"/>
    <property type="match status" value="2"/>
</dbReference>
<feature type="transmembrane region" description="Helical" evidence="7">
    <location>
        <begin position="87"/>
        <end position="115"/>
    </location>
</feature>
<name>A0A1G6MAS5_9FIRM</name>
<keyword evidence="2 6" id="KW-0813">Transport</keyword>
<dbReference type="SUPFAM" id="SSF161070">
    <property type="entry name" value="SNF-like"/>
    <property type="match status" value="1"/>
</dbReference>
<feature type="transmembrane region" description="Helical" evidence="7">
    <location>
        <begin position="173"/>
        <end position="192"/>
    </location>
</feature>
<evidence type="ECO:0000256" key="3">
    <source>
        <dbReference type="ARBA" id="ARBA00022692"/>
    </source>
</evidence>
<comment type="similarity">
    <text evidence="6">Belongs to the sodium:neurotransmitter symporter (SNF) (TC 2.A.22) family.</text>
</comment>
<keyword evidence="9" id="KW-1185">Reference proteome</keyword>
<evidence type="ECO:0000313" key="8">
    <source>
        <dbReference type="EMBL" id="SDC52384.1"/>
    </source>
</evidence>
<comment type="subcellular location">
    <subcellularLocation>
        <location evidence="1">Membrane</location>
        <topology evidence="1">Multi-pass membrane protein</topology>
    </subcellularLocation>
</comment>
<evidence type="ECO:0000256" key="1">
    <source>
        <dbReference type="ARBA" id="ARBA00004141"/>
    </source>
</evidence>
<evidence type="ECO:0000256" key="6">
    <source>
        <dbReference type="RuleBase" id="RU003732"/>
    </source>
</evidence>
<dbReference type="InterPro" id="IPR047218">
    <property type="entry name" value="YocR/YhdH-like"/>
</dbReference>
<dbReference type="RefSeq" id="WP_093730506.1">
    <property type="nucleotide sequence ID" value="NZ_FMYW01000009.1"/>
</dbReference>
<dbReference type="PROSITE" id="PS50267">
    <property type="entry name" value="NA_NEUROTRAN_SYMP_3"/>
    <property type="match status" value="1"/>
</dbReference>
<evidence type="ECO:0000256" key="2">
    <source>
        <dbReference type="ARBA" id="ARBA00022448"/>
    </source>
</evidence>
<feature type="transmembrane region" description="Helical" evidence="7">
    <location>
        <begin position="430"/>
        <end position="453"/>
    </location>
</feature>
<dbReference type="PROSITE" id="PS00610">
    <property type="entry name" value="NA_NEUROTRAN_SYMP_1"/>
    <property type="match status" value="1"/>
</dbReference>
<dbReference type="PANTHER" id="PTHR42948">
    <property type="entry name" value="TRANSPORTER"/>
    <property type="match status" value="1"/>
</dbReference>
<dbReference type="AlphaFoldDB" id="A0A1G6MAS5"/>
<feature type="transmembrane region" description="Helical" evidence="7">
    <location>
        <begin position="348"/>
        <end position="370"/>
    </location>
</feature>
<dbReference type="EMBL" id="FMYW01000009">
    <property type="protein sequence ID" value="SDC52384.1"/>
    <property type="molecule type" value="Genomic_DNA"/>
</dbReference>
<dbReference type="GO" id="GO:0016020">
    <property type="term" value="C:membrane"/>
    <property type="evidence" value="ECO:0007669"/>
    <property type="project" value="UniProtKB-SubCell"/>
</dbReference>
<dbReference type="PANTHER" id="PTHR42948:SF1">
    <property type="entry name" value="TRANSPORTER"/>
    <property type="match status" value="1"/>
</dbReference>
<dbReference type="OrthoDB" id="9762833at2"/>
<dbReference type="InterPro" id="IPR037272">
    <property type="entry name" value="SNS_sf"/>
</dbReference>
<dbReference type="CDD" id="cd10336">
    <property type="entry name" value="SLC6sbd_Tyt1-Like"/>
    <property type="match status" value="1"/>
</dbReference>
<feature type="transmembrane region" description="Helical" evidence="7">
    <location>
        <begin position="144"/>
        <end position="161"/>
    </location>
</feature>
<sequence>MERGTFSTRLGFILVSAGCAIGLGNVWRFPFITGKYGGASFVLIYLFFLAILGLPIMVAEFAVGRASKRSAALSFDKLEPKGTKWHLYKYGCILGNAMLMMYYTTITGWMFYYLYKMVTGAFVGMAAKDIGGVLGGLVSDPVTMIGYMALAVILGFGVCYLGVEAGVERITKFMMTCLLFLMIALAVNSVMLPGGENGLAYFLQPDFSRLTKYGANEVIFAAMGQAFFTLSLGIGALAIFGSYIGKEKRLTGEAICVILLDTFVAIMSGLIIFPACSAFNVDPGAGPNLLFITLPNVFNHMAGGQFWGSLFFLFMTFAAMSTVIAVFENLIACICDLTGWERKSVIKMGTVAIIVLSLPCIFGFNIWSSFQPLGKGTGVLDLEDFVVSNNLLPLGSLVYLAFCTSRYGWGWDNFIKEADTGNGVAFPKWLRFYLTYLLPLVVLYIFVQGYIAIFGH</sequence>
<evidence type="ECO:0000256" key="5">
    <source>
        <dbReference type="ARBA" id="ARBA00023136"/>
    </source>
</evidence>
<accession>A0A1G6MAS5</accession>
<dbReference type="InterPro" id="IPR000175">
    <property type="entry name" value="Na/ntran_symport"/>
</dbReference>
<proteinExistence type="inferred from homology"/>